<evidence type="ECO:0000313" key="16">
    <source>
        <dbReference type="Proteomes" id="UP000249393"/>
    </source>
</evidence>
<sequence length="789" mass="83318">MGLAVAPAVARAEAQTAFAIPAGPLRQAATLFAVQARVSIDVGAAQGCGPSRGFSGRGSPEVVLKALLQDTGCDLRRIDERAYQIVRRAPPLAKPPVTLSPPREVEAPLAPLSALVVVATRRPTLADRLAYSVSVLDERAAAAQGVRDTNDLAAVLPAMTVTNLGPGRDKVILRGLSDGPLTGQTQSMVGIYLDDVRLTYNAPDPDLLMLDIAQVEVLRGPQGALYGAGSLGGVLQFTTHRPDPSAFAAWTSISASSLRGGEPGGQLSGMVNVPLLDGRAAVRLVAYADQQGGYIDDPLQGRDDVNRTRRSGIRAAFRVQLGEGWTGDVGVTTQAIASSDTQYATPSVGPFARRNRLAEPHDNDFFEGHVGVSGLIGGVKAKVTLATVSHDISSRYDASAAPPLAVPPGAAVAFDDDNHVGAVIVDASLSSDDHARIQWQVGGFLARTRQRRDGDLLAISQSNALLATEHRRDILEEAALFGEAIGDLGRGWSVTLGGRLFSIRSQASSKAEASGATTAFRDSQDYLGFAPKAVLSFQPSAKTLVYVQATEGYRAGGFNTSPIPSQPFLVTGGEPQRAYDGDDLWSFEAGAKATLMEGRLRLRAAVFRALWKSIQSDQLLASGLPYTANLGDGRNTGVEAEAAYVAGPLRLDANVLLNAPELEKVNPAYPGRKDLGLAGVPKHAAAVGVSYERRLAGDWRLGAAARLSYVGPSRLSFDAATAPTMGDYFTARAAMRVQSERLSVGLAVDNLFDGHGDTFAYGNPFSLRLARQATPQRPRTVSLELKARY</sequence>
<keyword evidence="4" id="KW-0410">Iron transport</keyword>
<dbReference type="PANTHER" id="PTHR32552">
    <property type="entry name" value="FERRICHROME IRON RECEPTOR-RELATED"/>
    <property type="match status" value="1"/>
</dbReference>
<evidence type="ECO:0000259" key="14">
    <source>
        <dbReference type="Pfam" id="PF07715"/>
    </source>
</evidence>
<comment type="caution">
    <text evidence="15">The sequence shown here is derived from an EMBL/GenBank/DDBJ whole genome shotgun (WGS) entry which is preliminary data.</text>
</comment>
<dbReference type="SUPFAM" id="SSF56935">
    <property type="entry name" value="Porins"/>
    <property type="match status" value="1"/>
</dbReference>
<evidence type="ECO:0000256" key="6">
    <source>
        <dbReference type="ARBA" id="ARBA00023004"/>
    </source>
</evidence>
<comment type="similarity">
    <text evidence="11 12">Belongs to the TonB-dependent receptor family.</text>
</comment>
<keyword evidence="10 11" id="KW-0998">Cell outer membrane</keyword>
<protein>
    <submittedName>
        <fullName evidence="15">TonB-dependent receptor</fullName>
    </submittedName>
</protein>
<dbReference type="InterPro" id="IPR012910">
    <property type="entry name" value="Plug_dom"/>
</dbReference>
<evidence type="ECO:0000313" key="15">
    <source>
        <dbReference type="EMBL" id="PZR35740.1"/>
    </source>
</evidence>
<dbReference type="GO" id="GO:0006826">
    <property type="term" value="P:iron ion transport"/>
    <property type="evidence" value="ECO:0007669"/>
    <property type="project" value="UniProtKB-KW"/>
</dbReference>
<evidence type="ECO:0000256" key="7">
    <source>
        <dbReference type="ARBA" id="ARBA00023065"/>
    </source>
</evidence>
<keyword evidence="9 11" id="KW-0472">Membrane</keyword>
<gene>
    <name evidence="15" type="ORF">DI526_06060</name>
</gene>
<evidence type="ECO:0000256" key="10">
    <source>
        <dbReference type="ARBA" id="ARBA00023237"/>
    </source>
</evidence>
<comment type="subcellular location">
    <subcellularLocation>
        <location evidence="1 11">Cell outer membrane</location>
        <topology evidence="1 11">Multi-pass membrane protein</topology>
    </subcellularLocation>
</comment>
<evidence type="ECO:0000256" key="12">
    <source>
        <dbReference type="RuleBase" id="RU003357"/>
    </source>
</evidence>
<dbReference type="PANTHER" id="PTHR32552:SF81">
    <property type="entry name" value="TONB-DEPENDENT OUTER MEMBRANE RECEPTOR"/>
    <property type="match status" value="1"/>
</dbReference>
<keyword evidence="3 11" id="KW-1134">Transmembrane beta strand</keyword>
<evidence type="ECO:0000256" key="4">
    <source>
        <dbReference type="ARBA" id="ARBA00022496"/>
    </source>
</evidence>
<dbReference type="Pfam" id="PF07715">
    <property type="entry name" value="Plug"/>
    <property type="match status" value="1"/>
</dbReference>
<evidence type="ECO:0000256" key="2">
    <source>
        <dbReference type="ARBA" id="ARBA00022448"/>
    </source>
</evidence>
<feature type="domain" description="TonB-dependent receptor plug" evidence="14">
    <location>
        <begin position="129"/>
        <end position="234"/>
    </location>
</feature>
<evidence type="ECO:0000256" key="5">
    <source>
        <dbReference type="ARBA" id="ARBA00022692"/>
    </source>
</evidence>
<dbReference type="InterPro" id="IPR036942">
    <property type="entry name" value="Beta-barrel_TonB_sf"/>
</dbReference>
<keyword evidence="6" id="KW-0408">Iron</keyword>
<evidence type="ECO:0000259" key="13">
    <source>
        <dbReference type="Pfam" id="PF00593"/>
    </source>
</evidence>
<dbReference type="AlphaFoldDB" id="A0A2W5V7D6"/>
<proteinExistence type="inferred from homology"/>
<evidence type="ECO:0000256" key="3">
    <source>
        <dbReference type="ARBA" id="ARBA00022452"/>
    </source>
</evidence>
<dbReference type="EMBL" id="QFQZ01000013">
    <property type="protein sequence ID" value="PZR35740.1"/>
    <property type="molecule type" value="Genomic_DNA"/>
</dbReference>
<keyword evidence="15" id="KW-0675">Receptor</keyword>
<dbReference type="Gene3D" id="3.55.50.30">
    <property type="match status" value="1"/>
</dbReference>
<keyword evidence="2 11" id="KW-0813">Transport</keyword>
<dbReference type="Proteomes" id="UP000249393">
    <property type="component" value="Unassembled WGS sequence"/>
</dbReference>
<dbReference type="Pfam" id="PF00593">
    <property type="entry name" value="TonB_dep_Rec_b-barrel"/>
    <property type="match status" value="1"/>
</dbReference>
<evidence type="ECO:0000256" key="1">
    <source>
        <dbReference type="ARBA" id="ARBA00004571"/>
    </source>
</evidence>
<evidence type="ECO:0000256" key="9">
    <source>
        <dbReference type="ARBA" id="ARBA00023136"/>
    </source>
</evidence>
<reference evidence="15 16" key="1">
    <citation type="submission" date="2017-08" db="EMBL/GenBank/DDBJ databases">
        <title>Infants hospitalized years apart are colonized by the same room-sourced microbial strains.</title>
        <authorList>
            <person name="Brooks B."/>
            <person name="Olm M.R."/>
            <person name="Firek B.A."/>
            <person name="Baker R."/>
            <person name="Thomas B.C."/>
            <person name="Morowitz M.J."/>
            <person name="Banfield J.F."/>
        </authorList>
    </citation>
    <scope>NUCLEOTIDE SEQUENCE [LARGE SCALE GENOMIC DNA]</scope>
    <source>
        <strain evidence="15">S2_003_000_R2_4</strain>
    </source>
</reference>
<feature type="domain" description="TonB-dependent receptor-like beta-barrel" evidence="13">
    <location>
        <begin position="291"/>
        <end position="751"/>
    </location>
</feature>
<keyword evidence="8 12" id="KW-0798">TonB box</keyword>
<keyword evidence="5 11" id="KW-0812">Transmembrane</keyword>
<dbReference type="RefSeq" id="WP_304275435.1">
    <property type="nucleotide sequence ID" value="NZ_QFQZ01000013.1"/>
</dbReference>
<dbReference type="InterPro" id="IPR000531">
    <property type="entry name" value="Beta-barrel_TonB"/>
</dbReference>
<evidence type="ECO:0000256" key="11">
    <source>
        <dbReference type="PROSITE-ProRule" id="PRU01360"/>
    </source>
</evidence>
<dbReference type="InterPro" id="IPR039426">
    <property type="entry name" value="TonB-dep_rcpt-like"/>
</dbReference>
<evidence type="ECO:0000256" key="8">
    <source>
        <dbReference type="ARBA" id="ARBA00023077"/>
    </source>
</evidence>
<dbReference type="Gene3D" id="2.40.170.20">
    <property type="entry name" value="TonB-dependent receptor, beta-barrel domain"/>
    <property type="match status" value="1"/>
</dbReference>
<dbReference type="GO" id="GO:0009279">
    <property type="term" value="C:cell outer membrane"/>
    <property type="evidence" value="ECO:0007669"/>
    <property type="project" value="UniProtKB-SubCell"/>
</dbReference>
<organism evidence="15 16">
    <name type="scientific">Caulobacter segnis</name>
    <dbReference type="NCBI Taxonomy" id="88688"/>
    <lineage>
        <taxon>Bacteria</taxon>
        <taxon>Pseudomonadati</taxon>
        <taxon>Pseudomonadota</taxon>
        <taxon>Alphaproteobacteria</taxon>
        <taxon>Caulobacterales</taxon>
        <taxon>Caulobacteraceae</taxon>
        <taxon>Caulobacter</taxon>
    </lineage>
</organism>
<dbReference type="PROSITE" id="PS52016">
    <property type="entry name" value="TONB_DEPENDENT_REC_3"/>
    <property type="match status" value="1"/>
</dbReference>
<keyword evidence="7" id="KW-0406">Ion transport</keyword>
<name>A0A2W5V7D6_9CAUL</name>
<accession>A0A2W5V7D6</accession>